<feature type="compositionally biased region" description="Basic and acidic residues" evidence="1">
    <location>
        <begin position="12"/>
        <end position="28"/>
    </location>
</feature>
<proteinExistence type="predicted"/>
<reference evidence="2" key="1">
    <citation type="submission" date="2021-10" db="EMBL/GenBank/DDBJ databases">
        <title>Tropical sea cucumber genome reveals ecological adaptation and Cuvierian tubules defense mechanism.</title>
        <authorList>
            <person name="Chen T."/>
        </authorList>
    </citation>
    <scope>NUCLEOTIDE SEQUENCE</scope>
    <source>
        <strain evidence="2">Nanhai2018</strain>
        <tissue evidence="2">Muscle</tissue>
    </source>
</reference>
<dbReference type="EMBL" id="JAIZAY010000222">
    <property type="protein sequence ID" value="KAJ8018698.1"/>
    <property type="molecule type" value="Genomic_DNA"/>
</dbReference>
<protein>
    <submittedName>
        <fullName evidence="2">Uncharacterized protein</fullName>
    </submittedName>
</protein>
<dbReference type="Proteomes" id="UP001152320">
    <property type="component" value="Unassembled WGS sequence"/>
</dbReference>
<gene>
    <name evidence="2" type="ORF">HOLleu_43169</name>
</gene>
<evidence type="ECO:0000313" key="2">
    <source>
        <dbReference type="EMBL" id="KAJ8018698.1"/>
    </source>
</evidence>
<name>A0A9Q0Y9R1_HOLLE</name>
<evidence type="ECO:0000256" key="1">
    <source>
        <dbReference type="SAM" id="MobiDB-lite"/>
    </source>
</evidence>
<evidence type="ECO:0000313" key="3">
    <source>
        <dbReference type="Proteomes" id="UP001152320"/>
    </source>
</evidence>
<feature type="compositionally biased region" description="Basic and acidic residues" evidence="1">
    <location>
        <begin position="35"/>
        <end position="50"/>
    </location>
</feature>
<feature type="compositionally biased region" description="Basic and acidic residues" evidence="1">
    <location>
        <begin position="59"/>
        <end position="71"/>
    </location>
</feature>
<sequence>MSGTNPFDDSLTSDRVDWVQREEGRQLEETSSVWSEERTPLLPRYREDCGSQRPCNEQDEVRGSAALREDGVAPGGDALRGFGGTTLRETITIKTGTDAMQLSAQGWPVYPDRCQQQNHDGYRLKENFWGRPGEYTRLPREPDVGEYNRVRFPSTEHRNQFGTSNTHRAPVPTFDGTMPWRDYLVQFE</sequence>
<dbReference type="AlphaFoldDB" id="A0A9Q0Y9R1"/>
<keyword evidence="3" id="KW-1185">Reference proteome</keyword>
<organism evidence="2 3">
    <name type="scientific">Holothuria leucospilota</name>
    <name type="common">Black long sea cucumber</name>
    <name type="synonym">Mertensiothuria leucospilota</name>
    <dbReference type="NCBI Taxonomy" id="206669"/>
    <lineage>
        <taxon>Eukaryota</taxon>
        <taxon>Metazoa</taxon>
        <taxon>Echinodermata</taxon>
        <taxon>Eleutherozoa</taxon>
        <taxon>Echinozoa</taxon>
        <taxon>Holothuroidea</taxon>
        <taxon>Aspidochirotacea</taxon>
        <taxon>Aspidochirotida</taxon>
        <taxon>Holothuriidae</taxon>
        <taxon>Holothuria</taxon>
    </lineage>
</organism>
<comment type="caution">
    <text evidence="2">The sequence shown here is derived from an EMBL/GenBank/DDBJ whole genome shotgun (WGS) entry which is preliminary data.</text>
</comment>
<accession>A0A9Q0Y9R1</accession>
<feature type="region of interest" description="Disordered" evidence="1">
    <location>
        <begin position="1"/>
        <end position="76"/>
    </location>
</feature>